<accession>A0AAN6EMC9</accession>
<dbReference type="GO" id="GO:0005684">
    <property type="term" value="C:U2-type spliceosomal complex"/>
    <property type="evidence" value="ECO:0007669"/>
    <property type="project" value="TreeGrafter"/>
</dbReference>
<name>A0AAN6EMC9_EXODE</name>
<reference evidence="3" key="1">
    <citation type="submission" date="2023-01" db="EMBL/GenBank/DDBJ databases">
        <title>Exophiala dermititidis isolated from Cystic Fibrosis Patient.</title>
        <authorList>
            <person name="Kurbessoian T."/>
            <person name="Crocker A."/>
            <person name="Murante D."/>
            <person name="Hogan D.A."/>
            <person name="Stajich J.E."/>
        </authorList>
    </citation>
    <scope>NUCLEOTIDE SEQUENCE</scope>
    <source>
        <strain evidence="3">Ex8</strain>
    </source>
</reference>
<dbReference type="PANTHER" id="PTHR12111">
    <property type="entry name" value="SPLICING FACTOR YJU2"/>
    <property type="match status" value="1"/>
</dbReference>
<dbReference type="GO" id="GO:0000398">
    <property type="term" value="P:mRNA splicing, via spliceosome"/>
    <property type="evidence" value="ECO:0007669"/>
    <property type="project" value="InterPro"/>
</dbReference>
<dbReference type="PANTHER" id="PTHR12111:SF2">
    <property type="entry name" value="SPLICING FACTOR YJU2B-RELATED"/>
    <property type="match status" value="1"/>
</dbReference>
<evidence type="ECO:0000313" key="4">
    <source>
        <dbReference type="Proteomes" id="UP001161757"/>
    </source>
</evidence>
<comment type="caution">
    <text evidence="3">The sequence shown here is derived from an EMBL/GenBank/DDBJ whole genome shotgun (WGS) entry which is preliminary data.</text>
</comment>
<protein>
    <submittedName>
        <fullName evidence="3">Protein saf4</fullName>
    </submittedName>
</protein>
<dbReference type="InterPro" id="IPR007590">
    <property type="entry name" value="Saf4/Yju2"/>
</dbReference>
<dbReference type="AlphaFoldDB" id="A0AAN6EMC9"/>
<dbReference type="EMBL" id="JAJGCB010000026">
    <property type="protein sequence ID" value="KAJ8987249.1"/>
    <property type="molecule type" value="Genomic_DNA"/>
</dbReference>
<evidence type="ECO:0000256" key="1">
    <source>
        <dbReference type="ARBA" id="ARBA00005595"/>
    </source>
</evidence>
<evidence type="ECO:0000256" key="2">
    <source>
        <dbReference type="SAM" id="MobiDB-lite"/>
    </source>
</evidence>
<feature type="region of interest" description="Disordered" evidence="2">
    <location>
        <begin position="293"/>
        <end position="358"/>
    </location>
</feature>
<dbReference type="Proteomes" id="UP001161757">
    <property type="component" value="Unassembled WGS sequence"/>
</dbReference>
<evidence type="ECO:0000313" key="3">
    <source>
        <dbReference type="EMBL" id="KAJ8987249.1"/>
    </source>
</evidence>
<comment type="similarity">
    <text evidence="1">Belongs to the CWC16 family.</text>
</comment>
<feature type="compositionally biased region" description="Basic and acidic residues" evidence="2">
    <location>
        <begin position="321"/>
        <end position="341"/>
    </location>
</feature>
<sequence length="358" mass="40184">MQGFNMGRYVPPDLEGLVSFNTASGKGHPLGARARKLKSEGILTVRFECPFAIWCTHCSPEQIIGQGVRFNAEKKKVGNYYSTPIWSFRFKHTACGGWIEVRTDPKNAEYLVVEGGRRRDTGADKLLDGEVRLGVSEEDKDRLEKGGDGAFGALEKKVADKTLFNAQKDRLDELLKASERDWADPYERSRKLRAEFRVGRRKRQNDERTGEALKEKFGLNDALDLGSQDQLEDVERVKYIDFGDQGEDQREDVSAAAKRALFATSTPTGLNDSGSNGLPSRFKPHAKKDILQSQLAGNTRAATDPFLREDNGWRPRAKRKRMEEEKDKERDQNQKSARTETKTGSVALVGYNSDSDSS</sequence>
<organism evidence="3 4">
    <name type="scientific">Exophiala dermatitidis</name>
    <name type="common">Black yeast-like fungus</name>
    <name type="synonym">Wangiella dermatitidis</name>
    <dbReference type="NCBI Taxonomy" id="5970"/>
    <lineage>
        <taxon>Eukaryota</taxon>
        <taxon>Fungi</taxon>
        <taxon>Dikarya</taxon>
        <taxon>Ascomycota</taxon>
        <taxon>Pezizomycotina</taxon>
        <taxon>Eurotiomycetes</taxon>
        <taxon>Chaetothyriomycetidae</taxon>
        <taxon>Chaetothyriales</taxon>
        <taxon>Herpotrichiellaceae</taxon>
        <taxon>Exophiala</taxon>
    </lineage>
</organism>
<dbReference type="GO" id="GO:0071014">
    <property type="term" value="C:post-mRNA release spliceosomal complex"/>
    <property type="evidence" value="ECO:0007669"/>
    <property type="project" value="TreeGrafter"/>
</dbReference>
<proteinExistence type="inferred from homology"/>
<dbReference type="Pfam" id="PF04502">
    <property type="entry name" value="Saf4_Yju2"/>
    <property type="match status" value="1"/>
</dbReference>
<gene>
    <name evidence="3" type="primary">saf4</name>
    <name evidence="3" type="ORF">HRR80_008623</name>
</gene>